<dbReference type="Gene3D" id="3.30.420.10">
    <property type="entry name" value="Ribonuclease H-like superfamily/Ribonuclease H"/>
    <property type="match status" value="1"/>
</dbReference>
<dbReference type="SMART" id="SM00479">
    <property type="entry name" value="EXOIII"/>
    <property type="match status" value="1"/>
</dbReference>
<dbReference type="OrthoDB" id="5497329at2"/>
<dbReference type="PANTHER" id="PTHR30231">
    <property type="entry name" value="DNA POLYMERASE III SUBUNIT EPSILON"/>
    <property type="match status" value="1"/>
</dbReference>
<dbReference type="Pfam" id="PF00929">
    <property type="entry name" value="RNase_T"/>
    <property type="match status" value="1"/>
</dbReference>
<evidence type="ECO:0000256" key="3">
    <source>
        <dbReference type="ARBA" id="ARBA00022839"/>
    </source>
</evidence>
<accession>A0A5C8P0K1</accession>
<proteinExistence type="predicted"/>
<dbReference type="InterPro" id="IPR036397">
    <property type="entry name" value="RNaseH_sf"/>
</dbReference>
<evidence type="ECO:0000313" key="6">
    <source>
        <dbReference type="Proteomes" id="UP000321548"/>
    </source>
</evidence>
<evidence type="ECO:0000256" key="2">
    <source>
        <dbReference type="ARBA" id="ARBA00022801"/>
    </source>
</evidence>
<dbReference type="InterPro" id="IPR012337">
    <property type="entry name" value="RNaseH-like_sf"/>
</dbReference>
<evidence type="ECO:0000259" key="4">
    <source>
        <dbReference type="SMART" id="SM00479"/>
    </source>
</evidence>
<dbReference type="PANTHER" id="PTHR30231:SF4">
    <property type="entry name" value="PROTEIN NEN2"/>
    <property type="match status" value="1"/>
</dbReference>
<dbReference type="GO" id="GO:0003676">
    <property type="term" value="F:nucleic acid binding"/>
    <property type="evidence" value="ECO:0007669"/>
    <property type="project" value="InterPro"/>
</dbReference>
<dbReference type="RefSeq" id="WP_147703388.1">
    <property type="nucleotide sequence ID" value="NZ_VDUY01000002.1"/>
</dbReference>
<dbReference type="AlphaFoldDB" id="A0A5C8P0K1"/>
<sequence length="220" mass="23740">MRDWLAGLLGRVRGNGRGIGARGSVTRWVVLDVETSGLEPAVDRVLAVGAVAVRAGRDRTRIAMADSLELFVAQTSPSERENILVHGIGEAAQRSGLDPARASERLRAYLGDSPVVAFHAAFDRGFLSRALKSWSGHTLGNAWLDVAELAPALHAEAKGHALDDWLAHFAIPVDQRHNACADALATAMLFVRLLADVPPAERDLRGLQKIASHARWLPRS</sequence>
<comment type="caution">
    <text evidence="5">The sequence shown here is derived from an EMBL/GenBank/DDBJ whole genome shotgun (WGS) entry which is preliminary data.</text>
</comment>
<evidence type="ECO:0000313" key="5">
    <source>
        <dbReference type="EMBL" id="TXL67139.1"/>
    </source>
</evidence>
<evidence type="ECO:0000256" key="1">
    <source>
        <dbReference type="ARBA" id="ARBA00022722"/>
    </source>
</evidence>
<name>A0A5C8P0K1_9BURK</name>
<reference evidence="5 6" key="1">
    <citation type="submission" date="2019-06" db="EMBL/GenBank/DDBJ databases">
        <title>Quisquiliibacterium sp. nov., isolated from a maize field.</title>
        <authorList>
            <person name="Lin S.-Y."/>
            <person name="Tsai C.-F."/>
            <person name="Young C.-C."/>
        </authorList>
    </citation>
    <scope>NUCLEOTIDE SEQUENCE [LARGE SCALE GENOMIC DNA]</scope>
    <source>
        <strain evidence="5 6">CC-CFT501</strain>
    </source>
</reference>
<dbReference type="Proteomes" id="UP000321548">
    <property type="component" value="Unassembled WGS sequence"/>
</dbReference>
<gene>
    <name evidence="5" type="ORF">FHP08_05865</name>
</gene>
<dbReference type="GO" id="GO:0006259">
    <property type="term" value="P:DNA metabolic process"/>
    <property type="evidence" value="ECO:0007669"/>
    <property type="project" value="UniProtKB-ARBA"/>
</dbReference>
<keyword evidence="1" id="KW-0540">Nuclease</keyword>
<dbReference type="InterPro" id="IPR013520">
    <property type="entry name" value="Ribonucl_H"/>
</dbReference>
<keyword evidence="2" id="KW-0378">Hydrolase</keyword>
<keyword evidence="6" id="KW-1185">Reference proteome</keyword>
<keyword evidence="3 5" id="KW-0269">Exonuclease</keyword>
<protein>
    <submittedName>
        <fullName evidence="5">3'-5' exonuclease</fullName>
    </submittedName>
</protein>
<feature type="domain" description="Exonuclease" evidence="4">
    <location>
        <begin position="27"/>
        <end position="199"/>
    </location>
</feature>
<dbReference type="EMBL" id="VDUY01000002">
    <property type="protein sequence ID" value="TXL67139.1"/>
    <property type="molecule type" value="Genomic_DNA"/>
</dbReference>
<dbReference type="GO" id="GO:0008408">
    <property type="term" value="F:3'-5' exonuclease activity"/>
    <property type="evidence" value="ECO:0007669"/>
    <property type="project" value="TreeGrafter"/>
</dbReference>
<organism evidence="5 6">
    <name type="scientific">Zeimonas arvi</name>
    <dbReference type="NCBI Taxonomy" id="2498847"/>
    <lineage>
        <taxon>Bacteria</taxon>
        <taxon>Pseudomonadati</taxon>
        <taxon>Pseudomonadota</taxon>
        <taxon>Betaproteobacteria</taxon>
        <taxon>Burkholderiales</taxon>
        <taxon>Burkholderiaceae</taxon>
        <taxon>Zeimonas</taxon>
    </lineage>
</organism>
<dbReference type="CDD" id="cd06127">
    <property type="entry name" value="DEDDh"/>
    <property type="match status" value="1"/>
</dbReference>
<dbReference type="SUPFAM" id="SSF53098">
    <property type="entry name" value="Ribonuclease H-like"/>
    <property type="match status" value="1"/>
</dbReference>